<name>A0AAC9FYC1_9PSED</name>
<organism evidence="1 2">
    <name type="scientific">Pseudomonas koreensis</name>
    <dbReference type="NCBI Taxonomy" id="198620"/>
    <lineage>
        <taxon>Bacteria</taxon>
        <taxon>Pseudomonadati</taxon>
        <taxon>Pseudomonadota</taxon>
        <taxon>Gammaproteobacteria</taxon>
        <taxon>Pseudomonadales</taxon>
        <taxon>Pseudomonadaceae</taxon>
        <taxon>Pseudomonas</taxon>
    </lineage>
</organism>
<reference evidence="1 2" key="1">
    <citation type="submission" date="2016-05" db="EMBL/GenBank/DDBJ databases">
        <authorList>
            <person name="Wang S."/>
            <person name="Zhu B."/>
        </authorList>
    </citation>
    <scope>NUCLEOTIDE SEQUENCE [LARGE SCALE GENOMIC DNA]</scope>
    <source>
        <strain evidence="1 2">CRS05-R5</strain>
    </source>
</reference>
<accession>A0AAC9FYC1</accession>
<dbReference type="Proteomes" id="UP000078142">
    <property type="component" value="Chromosome"/>
</dbReference>
<dbReference type="Gene3D" id="2.180.10.10">
    <property type="entry name" value="RHS repeat-associated core"/>
    <property type="match status" value="1"/>
</dbReference>
<evidence type="ECO:0008006" key="3">
    <source>
        <dbReference type="Google" id="ProtNLM"/>
    </source>
</evidence>
<dbReference type="NCBIfam" id="TIGR03696">
    <property type="entry name" value="Rhs_assc_core"/>
    <property type="match status" value="1"/>
</dbReference>
<gene>
    <name evidence="1" type="ORF">A8L59_15795</name>
</gene>
<dbReference type="InterPro" id="IPR050708">
    <property type="entry name" value="T6SS_VgrG/RHS"/>
</dbReference>
<dbReference type="PANTHER" id="PTHR32305:SF15">
    <property type="entry name" value="PROTEIN RHSA-RELATED"/>
    <property type="match status" value="1"/>
</dbReference>
<dbReference type="PANTHER" id="PTHR32305">
    <property type="match status" value="1"/>
</dbReference>
<dbReference type="InterPro" id="IPR022385">
    <property type="entry name" value="Rhs_assc_core"/>
</dbReference>
<proteinExistence type="predicted"/>
<evidence type="ECO:0000313" key="2">
    <source>
        <dbReference type="Proteomes" id="UP000078142"/>
    </source>
</evidence>
<sequence>MWSAKYRAYANLAALEVSEINQPVRFQGQYFDAETGLHYNRNRYYNQSSRRFLTSDPILLVGGLNSYQYVPNPVRWIDPLGLIGCTEQKKFKRGDKLYESRRAAF</sequence>
<dbReference type="AlphaFoldDB" id="A0AAC9FYC1"/>
<dbReference type="EMBL" id="CP015852">
    <property type="protein sequence ID" value="ANH98815.1"/>
    <property type="molecule type" value="Genomic_DNA"/>
</dbReference>
<dbReference type="PRINTS" id="PR00394">
    <property type="entry name" value="RHSPROTEIN"/>
</dbReference>
<protein>
    <recommendedName>
        <fullName evidence="3">RHS repeat-associated core domain-containing protein</fullName>
    </recommendedName>
</protein>
<evidence type="ECO:0000313" key="1">
    <source>
        <dbReference type="EMBL" id="ANH98815.1"/>
    </source>
</evidence>